<keyword evidence="6" id="KW-1185">Reference proteome</keyword>
<evidence type="ECO:0000313" key="6">
    <source>
        <dbReference type="Proteomes" id="UP000317180"/>
    </source>
</evidence>
<dbReference type="PROSITE" id="PS51272">
    <property type="entry name" value="SLH"/>
    <property type="match status" value="1"/>
</dbReference>
<name>A0A3M8ASH6_9BACL</name>
<comment type="caution">
    <text evidence="4">The sequence shown here is derived from an EMBL/GenBank/DDBJ whole genome shotgun (WGS) entry which is preliminary data.</text>
</comment>
<dbReference type="Proteomes" id="UP000276178">
    <property type="component" value="Unassembled WGS sequence"/>
</dbReference>
<accession>A0A3M8ASH6</accession>
<feature type="signal peptide" evidence="1">
    <location>
        <begin position="1"/>
        <end position="26"/>
    </location>
</feature>
<evidence type="ECO:0000313" key="4">
    <source>
        <dbReference type="EMBL" id="RNB53963.1"/>
    </source>
</evidence>
<dbReference type="EMBL" id="BJOD01000031">
    <property type="protein sequence ID" value="GED26909.1"/>
    <property type="molecule type" value="Genomic_DNA"/>
</dbReference>
<dbReference type="EMBL" id="RHHN01000044">
    <property type="protein sequence ID" value="RNB53963.1"/>
    <property type="molecule type" value="Genomic_DNA"/>
</dbReference>
<evidence type="ECO:0000313" key="3">
    <source>
        <dbReference type="EMBL" id="GED26909.1"/>
    </source>
</evidence>
<protein>
    <submittedName>
        <fullName evidence="4">S-layer homology domain-containing protein</fullName>
    </submittedName>
</protein>
<dbReference type="RefSeq" id="WP_025844037.1">
    <property type="nucleotide sequence ID" value="NZ_BJOD01000031.1"/>
</dbReference>
<evidence type="ECO:0000313" key="5">
    <source>
        <dbReference type="Proteomes" id="UP000276178"/>
    </source>
</evidence>
<proteinExistence type="predicted"/>
<evidence type="ECO:0000256" key="1">
    <source>
        <dbReference type="SAM" id="SignalP"/>
    </source>
</evidence>
<feature type="chain" id="PRO_5017990633" evidence="1">
    <location>
        <begin position="27"/>
        <end position="371"/>
    </location>
</feature>
<organism evidence="4 5">
    <name type="scientific">Brevibacillus agri</name>
    <dbReference type="NCBI Taxonomy" id="51101"/>
    <lineage>
        <taxon>Bacteria</taxon>
        <taxon>Bacillati</taxon>
        <taxon>Bacillota</taxon>
        <taxon>Bacilli</taxon>
        <taxon>Bacillales</taxon>
        <taxon>Paenibacillaceae</taxon>
        <taxon>Brevibacillus</taxon>
    </lineage>
</organism>
<sequence>MMKRFALCFLMALLLVQTAWTGGAHAAGVFDDTEGHWAEQQIEELASLGIVKRNSSHAFYPNKPITRGEALALLNRVFETAYGSLELPQRKSNLDYRFLLRGEVEQLLVNMKAIWQVETNALSSYDPGDRMLYYLYLAESGQLLKKQQKENPDWWLSSEAMQRPLTREEASLLLFHVLAPQKFRTANLKPQDAVTYFNSFYEWKQDRFYRDTYSPYPLAIREFQLFLTEKTFSPEKIMTRAEYAVVMKRLLDYYRTDMAAQFRSTVAQQQNIAQLYLRSATLALEKKQQARLAAVFAPEPLKAMTTLPQVPKYNGPVTITSKTDMNDPKILWLIGHYRDPVNGDFQVEYKLEQDASNAYGRKITAVLYSEK</sequence>
<reference evidence="3 6" key="2">
    <citation type="submission" date="2019-06" db="EMBL/GenBank/DDBJ databases">
        <title>Whole genome shotgun sequence of Brevibacillus agri NBRC 15538.</title>
        <authorList>
            <person name="Hosoyama A."/>
            <person name="Uohara A."/>
            <person name="Ohji S."/>
            <person name="Ichikawa N."/>
        </authorList>
    </citation>
    <scope>NUCLEOTIDE SEQUENCE [LARGE SCALE GENOMIC DNA]</scope>
    <source>
        <strain evidence="3 6">NBRC 15538</strain>
    </source>
</reference>
<dbReference type="Proteomes" id="UP000317180">
    <property type="component" value="Unassembled WGS sequence"/>
</dbReference>
<dbReference type="GeneID" id="82810053"/>
<evidence type="ECO:0000259" key="2">
    <source>
        <dbReference type="PROSITE" id="PS51272"/>
    </source>
</evidence>
<dbReference type="InterPro" id="IPR001119">
    <property type="entry name" value="SLH_dom"/>
</dbReference>
<gene>
    <name evidence="3" type="ORF">BAG01nite_30110</name>
    <name evidence="4" type="ORF">EB820_15205</name>
</gene>
<dbReference type="Pfam" id="PF00395">
    <property type="entry name" value="SLH"/>
    <property type="match status" value="1"/>
</dbReference>
<feature type="domain" description="SLH" evidence="2">
    <location>
        <begin position="25"/>
        <end position="88"/>
    </location>
</feature>
<dbReference type="OrthoDB" id="2474554at2"/>
<reference evidence="4 5" key="1">
    <citation type="submission" date="2018-10" db="EMBL/GenBank/DDBJ databases">
        <title>Phylogenomics of Brevibacillus.</title>
        <authorList>
            <person name="Dunlap C."/>
        </authorList>
    </citation>
    <scope>NUCLEOTIDE SEQUENCE [LARGE SCALE GENOMIC DNA]</scope>
    <source>
        <strain evidence="4 5">NRRL NRS 1219</strain>
    </source>
</reference>
<keyword evidence="1" id="KW-0732">Signal</keyword>
<dbReference type="AlphaFoldDB" id="A0A3M8ASH6"/>